<keyword evidence="3" id="KW-1185">Reference proteome</keyword>
<dbReference type="SUPFAM" id="SSF56219">
    <property type="entry name" value="DNase I-like"/>
    <property type="match status" value="1"/>
</dbReference>
<evidence type="ECO:0000259" key="1">
    <source>
        <dbReference type="Pfam" id="PF03372"/>
    </source>
</evidence>
<feature type="domain" description="Endonuclease/exonuclease/phosphatase" evidence="1">
    <location>
        <begin position="92"/>
        <end position="212"/>
    </location>
</feature>
<dbReference type="InterPro" id="IPR036691">
    <property type="entry name" value="Endo/exonu/phosph_ase_sf"/>
</dbReference>
<evidence type="ECO:0000313" key="3">
    <source>
        <dbReference type="Proteomes" id="UP000886595"/>
    </source>
</evidence>
<sequence length="337" mass="39290">MVKDWINIQRPLFGAFLETHIQENNLRRIRNAIPIDWEFFGNYEHHNLGRIIVVWDPSVRVFICKASAQAVTCGIFLMAENINYTVTFVYGFNTVSERMVLWEELVDVHDSTPVLNSPWVALGDFNQIIRLSQHSGYPTALIDDSGIEDIVSVMQDAELFECQAKGSPFTWWNNSGSSPISKRIDHALINPSWVATFPYSFADFLEPKQSDHAPCLFRIPSISRHKRKPFKFYHDITDHPEYPSVVSEAWTSAVVEGSHQFKLVRRMKLLKPGLRELNKSHYSGISERVKHQSAIVERFQTSLFRCCKQLIKLLRNNKQPRLREQQKRKERKWELLY</sequence>
<protein>
    <recommendedName>
        <fullName evidence="1">Endonuclease/exonuclease/phosphatase domain-containing protein</fullName>
    </recommendedName>
</protein>
<dbReference type="EMBL" id="JAAMPC010000001">
    <property type="protein sequence ID" value="KAG2332029.1"/>
    <property type="molecule type" value="Genomic_DNA"/>
</dbReference>
<dbReference type="PANTHER" id="PTHR33710:SF86">
    <property type="entry name" value="VIRAL MOVEMENT PROTEIN"/>
    <property type="match status" value="1"/>
</dbReference>
<dbReference type="OrthoDB" id="1107659at2759"/>
<gene>
    <name evidence="2" type="ORF">Bca52824_003209</name>
</gene>
<dbReference type="Pfam" id="PF03372">
    <property type="entry name" value="Exo_endo_phos"/>
    <property type="match status" value="1"/>
</dbReference>
<dbReference type="PANTHER" id="PTHR33710">
    <property type="entry name" value="BNAC02G09200D PROTEIN"/>
    <property type="match status" value="1"/>
</dbReference>
<organism evidence="2 3">
    <name type="scientific">Brassica carinata</name>
    <name type="common">Ethiopian mustard</name>
    <name type="synonym">Abyssinian cabbage</name>
    <dbReference type="NCBI Taxonomy" id="52824"/>
    <lineage>
        <taxon>Eukaryota</taxon>
        <taxon>Viridiplantae</taxon>
        <taxon>Streptophyta</taxon>
        <taxon>Embryophyta</taxon>
        <taxon>Tracheophyta</taxon>
        <taxon>Spermatophyta</taxon>
        <taxon>Magnoliopsida</taxon>
        <taxon>eudicotyledons</taxon>
        <taxon>Gunneridae</taxon>
        <taxon>Pentapetalae</taxon>
        <taxon>rosids</taxon>
        <taxon>malvids</taxon>
        <taxon>Brassicales</taxon>
        <taxon>Brassicaceae</taxon>
        <taxon>Brassiceae</taxon>
        <taxon>Brassica</taxon>
    </lineage>
</organism>
<dbReference type="GO" id="GO:0003824">
    <property type="term" value="F:catalytic activity"/>
    <property type="evidence" value="ECO:0007669"/>
    <property type="project" value="InterPro"/>
</dbReference>
<dbReference type="Gene3D" id="3.60.10.10">
    <property type="entry name" value="Endonuclease/exonuclease/phosphatase"/>
    <property type="match status" value="1"/>
</dbReference>
<reference evidence="2 3" key="1">
    <citation type="submission" date="2020-02" db="EMBL/GenBank/DDBJ databases">
        <authorList>
            <person name="Ma Q."/>
            <person name="Huang Y."/>
            <person name="Song X."/>
            <person name="Pei D."/>
        </authorList>
    </citation>
    <scope>NUCLEOTIDE SEQUENCE [LARGE SCALE GENOMIC DNA]</scope>
    <source>
        <strain evidence="2">Sxm20200214</strain>
        <tissue evidence="2">Leaf</tissue>
    </source>
</reference>
<dbReference type="AlphaFoldDB" id="A0A8X7WLL6"/>
<name>A0A8X7WLL6_BRACI</name>
<evidence type="ECO:0000313" key="2">
    <source>
        <dbReference type="EMBL" id="KAG2332029.1"/>
    </source>
</evidence>
<proteinExistence type="predicted"/>
<dbReference type="Proteomes" id="UP000886595">
    <property type="component" value="Unassembled WGS sequence"/>
</dbReference>
<dbReference type="InterPro" id="IPR005135">
    <property type="entry name" value="Endo/exonuclease/phosphatase"/>
</dbReference>
<accession>A0A8X7WLL6</accession>
<comment type="caution">
    <text evidence="2">The sequence shown here is derived from an EMBL/GenBank/DDBJ whole genome shotgun (WGS) entry which is preliminary data.</text>
</comment>